<evidence type="ECO:0000313" key="11">
    <source>
        <dbReference type="EMBL" id="TDH15424.1"/>
    </source>
</evidence>
<keyword evidence="4 7" id="KW-0238">DNA-binding</keyword>
<organism evidence="11 12">
    <name type="scientific">Perca flavescens</name>
    <name type="common">American yellow perch</name>
    <name type="synonym">Morone flavescens</name>
    <dbReference type="NCBI Taxonomy" id="8167"/>
    <lineage>
        <taxon>Eukaryota</taxon>
        <taxon>Metazoa</taxon>
        <taxon>Chordata</taxon>
        <taxon>Craniata</taxon>
        <taxon>Vertebrata</taxon>
        <taxon>Euteleostomi</taxon>
        <taxon>Actinopterygii</taxon>
        <taxon>Neopterygii</taxon>
        <taxon>Teleostei</taxon>
        <taxon>Neoteleostei</taxon>
        <taxon>Acanthomorphata</taxon>
        <taxon>Eupercaria</taxon>
        <taxon>Perciformes</taxon>
        <taxon>Percoidei</taxon>
        <taxon>Percidae</taxon>
        <taxon>Percinae</taxon>
        <taxon>Perca</taxon>
    </lineage>
</organism>
<dbReference type="SMART" id="SM00389">
    <property type="entry name" value="HOX"/>
    <property type="match status" value="1"/>
</dbReference>
<dbReference type="InterPro" id="IPR051306">
    <property type="entry name" value="Homeobox_regulator"/>
</dbReference>
<evidence type="ECO:0000256" key="7">
    <source>
        <dbReference type="PROSITE-ProRule" id="PRU00108"/>
    </source>
</evidence>
<evidence type="ECO:0000256" key="2">
    <source>
        <dbReference type="ARBA" id="ARBA00004123"/>
    </source>
</evidence>
<evidence type="ECO:0000256" key="1">
    <source>
        <dbReference type="ARBA" id="ARBA00003263"/>
    </source>
</evidence>
<dbReference type="PROSITE" id="PS00027">
    <property type="entry name" value="HOMEOBOX_1"/>
    <property type="match status" value="1"/>
</dbReference>
<keyword evidence="6 7" id="KW-0539">Nucleus</keyword>
<evidence type="ECO:0000256" key="3">
    <source>
        <dbReference type="ARBA" id="ARBA00022737"/>
    </source>
</evidence>
<evidence type="ECO:0000256" key="9">
    <source>
        <dbReference type="SAM" id="MobiDB-lite"/>
    </source>
</evidence>
<dbReference type="InterPro" id="IPR009057">
    <property type="entry name" value="Homeodomain-like_sf"/>
</dbReference>
<feature type="compositionally biased region" description="Basic residues" evidence="9">
    <location>
        <begin position="192"/>
        <end position="203"/>
    </location>
</feature>
<dbReference type="GO" id="GO:0005634">
    <property type="term" value="C:nucleus"/>
    <property type="evidence" value="ECO:0007669"/>
    <property type="project" value="UniProtKB-SubCell"/>
</dbReference>
<dbReference type="InterPro" id="IPR001356">
    <property type="entry name" value="HD"/>
</dbReference>
<evidence type="ECO:0000313" key="12">
    <source>
        <dbReference type="Proteomes" id="UP000295070"/>
    </source>
</evidence>
<dbReference type="SUPFAM" id="SSF46689">
    <property type="entry name" value="Homeodomain-like"/>
    <property type="match status" value="1"/>
</dbReference>
<dbReference type="PANTHER" id="PTHR46123:SF4">
    <property type="entry name" value="MIX-TYPE HOMEOBOX GENE 1-RELATED"/>
    <property type="match status" value="1"/>
</dbReference>
<dbReference type="PANTHER" id="PTHR46123">
    <property type="entry name" value="MIX-TYPE HOMEOBOX GENE 1-RELATED"/>
    <property type="match status" value="1"/>
</dbReference>
<accession>A0A484DKB2</accession>
<dbReference type="Gene3D" id="1.10.10.60">
    <property type="entry name" value="Homeodomain-like"/>
    <property type="match status" value="1"/>
</dbReference>
<evidence type="ECO:0000259" key="10">
    <source>
        <dbReference type="PROSITE" id="PS50071"/>
    </source>
</evidence>
<evidence type="ECO:0000256" key="5">
    <source>
        <dbReference type="ARBA" id="ARBA00023155"/>
    </source>
</evidence>
<dbReference type="InterPro" id="IPR017970">
    <property type="entry name" value="Homeobox_CS"/>
</dbReference>
<reference evidence="11 12" key="1">
    <citation type="submission" date="2019-01" db="EMBL/GenBank/DDBJ databases">
        <title>A chromosome-scale genome assembly of the yellow perch, Perca flavescens.</title>
        <authorList>
            <person name="Feron R."/>
            <person name="Morvezen R."/>
            <person name="Bestin A."/>
            <person name="Haffray P."/>
            <person name="Klopp C."/>
            <person name="Zahm M."/>
            <person name="Cabau C."/>
            <person name="Roques C."/>
            <person name="Donnadieu C."/>
            <person name="Bouchez O."/>
            <person name="Christie M."/>
            <person name="Larson W."/>
            <person name="Guiguen Y."/>
        </authorList>
    </citation>
    <scope>NUCLEOTIDE SEQUENCE [LARGE SCALE GENOMIC DNA]</scope>
    <source>
        <strain evidence="11">YP-PL-M2</strain>
        <tissue evidence="11">Blood</tissue>
    </source>
</reference>
<evidence type="ECO:0000256" key="4">
    <source>
        <dbReference type="ARBA" id="ARBA00023125"/>
    </source>
</evidence>
<comment type="subcellular location">
    <subcellularLocation>
        <location evidence="2 7 8">Nucleus</location>
    </subcellularLocation>
</comment>
<dbReference type="AlphaFoldDB" id="A0A484DKB2"/>
<feature type="DNA-binding region" description="Homeobox" evidence="7">
    <location>
        <begin position="141"/>
        <end position="200"/>
    </location>
</feature>
<keyword evidence="5 7" id="KW-0371">Homeobox</keyword>
<keyword evidence="12" id="KW-1185">Reference proteome</keyword>
<gene>
    <name evidence="11" type="ORF">EPR50_G00031150</name>
</gene>
<dbReference type="GO" id="GO:0000981">
    <property type="term" value="F:DNA-binding transcription factor activity, RNA polymerase II-specific"/>
    <property type="evidence" value="ECO:0007669"/>
    <property type="project" value="InterPro"/>
</dbReference>
<dbReference type="GO" id="GO:0000977">
    <property type="term" value="F:RNA polymerase II transcription regulatory region sequence-specific DNA binding"/>
    <property type="evidence" value="ECO:0007669"/>
    <property type="project" value="TreeGrafter"/>
</dbReference>
<protein>
    <recommendedName>
        <fullName evidence="10">Homeobox domain-containing protein</fullName>
    </recommendedName>
</protein>
<evidence type="ECO:0000256" key="8">
    <source>
        <dbReference type="RuleBase" id="RU000682"/>
    </source>
</evidence>
<dbReference type="Pfam" id="PF00046">
    <property type="entry name" value="Homeodomain"/>
    <property type="match status" value="1"/>
</dbReference>
<dbReference type="PROSITE" id="PS50071">
    <property type="entry name" value="HOMEOBOX_2"/>
    <property type="match status" value="1"/>
</dbReference>
<feature type="region of interest" description="Disordered" evidence="9">
    <location>
        <begin position="192"/>
        <end position="226"/>
    </location>
</feature>
<evidence type="ECO:0000256" key="6">
    <source>
        <dbReference type="ARBA" id="ARBA00023242"/>
    </source>
</evidence>
<dbReference type="InterPro" id="IPR000047">
    <property type="entry name" value="HTH_motif"/>
</dbReference>
<comment type="function">
    <text evidence="1">Sequence-specific transcription factor which is part of a developmental regulatory system that provides cells with specific positional identities on the anterior-posterior axis.</text>
</comment>
<name>A0A484DKB2_PERFV</name>
<dbReference type="PRINTS" id="PR00031">
    <property type="entry name" value="HTHREPRESSR"/>
</dbReference>
<dbReference type="Proteomes" id="UP000295070">
    <property type="component" value="Chromosome 3"/>
</dbReference>
<keyword evidence="3" id="KW-0677">Repeat</keyword>
<proteinExistence type="predicted"/>
<dbReference type="CDD" id="cd00086">
    <property type="entry name" value="homeodomain"/>
    <property type="match status" value="1"/>
</dbReference>
<dbReference type="EMBL" id="SCKG01000003">
    <property type="protein sequence ID" value="TDH15424.1"/>
    <property type="molecule type" value="Genomic_DNA"/>
</dbReference>
<dbReference type="STRING" id="8167.A0A484DKB2"/>
<feature type="domain" description="Homeobox" evidence="10">
    <location>
        <begin position="139"/>
        <end position="199"/>
    </location>
</feature>
<feature type="compositionally biased region" description="Low complexity" evidence="9">
    <location>
        <begin position="204"/>
        <end position="214"/>
    </location>
</feature>
<sequence length="226" mass="24975">MYGGSTVSDFSIERILSPQLGHKKPPVMDYAPGGYFHGIPGGFWTLYPGNLSPPAPAPAPAPVRAPVPVPGCLQYRGTRFVDAFLPYGAAGFHPTDFTNVHANSGERMRFSSQDFADPQQLAGYHSYHQAGVPAQSQLRQKSRMRTVFTDGQTKRLEVLFALSDYPPAETRDELARSTGLSEETVRIWFKNRRARRKRQRSRSRVNPSSPSPSSAGAENKFFASCL</sequence>
<comment type="caution">
    <text evidence="11">The sequence shown here is derived from an EMBL/GenBank/DDBJ whole genome shotgun (WGS) entry which is preliminary data.</text>
</comment>